<feature type="transmembrane region" description="Helical" evidence="3">
    <location>
        <begin position="20"/>
        <end position="42"/>
    </location>
</feature>
<dbReference type="Gene3D" id="1.10.287.950">
    <property type="entry name" value="Methyl-accepting chemotaxis protein"/>
    <property type="match status" value="1"/>
</dbReference>
<dbReference type="PANTHER" id="PTHR32089:SF112">
    <property type="entry name" value="LYSOZYME-LIKE PROTEIN-RELATED"/>
    <property type="match status" value="1"/>
</dbReference>
<dbReference type="InterPro" id="IPR004089">
    <property type="entry name" value="MCPsignal_dom"/>
</dbReference>
<keyword evidence="6" id="KW-1185">Reference proteome</keyword>
<dbReference type="Pfam" id="PF00015">
    <property type="entry name" value="MCPsignal"/>
    <property type="match status" value="1"/>
</dbReference>
<evidence type="ECO:0000259" key="4">
    <source>
        <dbReference type="PROSITE" id="PS50111"/>
    </source>
</evidence>
<dbReference type="PANTHER" id="PTHR32089">
    <property type="entry name" value="METHYL-ACCEPTING CHEMOTAXIS PROTEIN MCPB"/>
    <property type="match status" value="1"/>
</dbReference>
<name>A0ABP6TCD8_9ACTN</name>
<dbReference type="SMART" id="SM00283">
    <property type="entry name" value="MA"/>
    <property type="match status" value="1"/>
</dbReference>
<organism evidence="5 6">
    <name type="scientific">Cryptosporangium minutisporangium</name>
    <dbReference type="NCBI Taxonomy" id="113569"/>
    <lineage>
        <taxon>Bacteria</taxon>
        <taxon>Bacillati</taxon>
        <taxon>Actinomycetota</taxon>
        <taxon>Actinomycetes</taxon>
        <taxon>Cryptosporangiales</taxon>
        <taxon>Cryptosporangiaceae</taxon>
        <taxon>Cryptosporangium</taxon>
    </lineage>
</organism>
<evidence type="ECO:0000256" key="2">
    <source>
        <dbReference type="PROSITE-ProRule" id="PRU00284"/>
    </source>
</evidence>
<keyword evidence="3" id="KW-0812">Transmembrane</keyword>
<reference evidence="6" key="1">
    <citation type="journal article" date="2019" name="Int. J. Syst. Evol. Microbiol.">
        <title>The Global Catalogue of Microorganisms (GCM) 10K type strain sequencing project: providing services to taxonomists for standard genome sequencing and annotation.</title>
        <authorList>
            <consortium name="The Broad Institute Genomics Platform"/>
            <consortium name="The Broad Institute Genome Sequencing Center for Infectious Disease"/>
            <person name="Wu L."/>
            <person name="Ma J."/>
        </authorList>
    </citation>
    <scope>NUCLEOTIDE SEQUENCE [LARGE SCALE GENOMIC DNA]</scope>
    <source>
        <strain evidence="6">JCM 9458</strain>
    </source>
</reference>
<dbReference type="SUPFAM" id="SSF58104">
    <property type="entry name" value="Methyl-accepting chemotaxis protein (MCP) signaling domain"/>
    <property type="match status" value="1"/>
</dbReference>
<sequence>MVVSPAQRSGLRQATINRAAAGTLAAITGLLIVSLVLLGKAVDRQQAAQERQVEFKALSLELQAASDFLTNEARAYAVTADREHLDAYWREIDATKTRDKVVARLQQLGAEKAELDLVAEAKANSDALVQTETRSQRLVLEASGTAPADMPSAIADYALSAADRALSPANKLTVARQIMFDAQYDADKAVISAPLAKFQNSLNQRAAKEVNDSQNRIGTLVGLLLGLAILLPAAMGAVLFLLQSKVGRVVVQYTRALSLRDQNDLRFRIEPTGTRELRELGGAFNEELNRSLELVRTMSSSAQTVASAANELARTSQRVAVSAEQASDGTVTVSAAANQVSTNVQTVAAGAEEMGASIREIAQNAQEAARVGGDAVAIAESTNDTVTKLGQSSTEIGNVINVITSVAEQTNLLALNATIEAARAGEAGKGFAVVASEVKDLAQETAKATEEISSRIQAIQSDTGAAVEAIRRISDVIGKINDYQTAIAGAVEEQTATTNEMSRSVTEAATGSEHIALNISMVTQATQAAAAGITEAKRAATELAEMGAQLETLVGHYRY</sequence>
<feature type="domain" description="Methyl-accepting transducer" evidence="4">
    <location>
        <begin position="301"/>
        <end position="544"/>
    </location>
</feature>
<comment type="caution">
    <text evidence="5">The sequence shown here is derived from an EMBL/GenBank/DDBJ whole genome shotgun (WGS) entry which is preliminary data.</text>
</comment>
<dbReference type="EMBL" id="BAAAYN010000078">
    <property type="protein sequence ID" value="GAA3398132.1"/>
    <property type="molecule type" value="Genomic_DNA"/>
</dbReference>
<protein>
    <recommendedName>
        <fullName evidence="4">Methyl-accepting transducer domain-containing protein</fullName>
    </recommendedName>
</protein>
<dbReference type="Proteomes" id="UP001501676">
    <property type="component" value="Unassembled WGS sequence"/>
</dbReference>
<dbReference type="PROSITE" id="PS50111">
    <property type="entry name" value="CHEMOTAXIS_TRANSDUC_2"/>
    <property type="match status" value="1"/>
</dbReference>
<evidence type="ECO:0000256" key="3">
    <source>
        <dbReference type="SAM" id="Phobius"/>
    </source>
</evidence>
<gene>
    <name evidence="5" type="ORF">GCM10020369_80640</name>
</gene>
<evidence type="ECO:0000256" key="1">
    <source>
        <dbReference type="ARBA" id="ARBA00023224"/>
    </source>
</evidence>
<proteinExistence type="predicted"/>
<keyword evidence="3" id="KW-0472">Membrane</keyword>
<evidence type="ECO:0000313" key="6">
    <source>
        <dbReference type="Proteomes" id="UP001501676"/>
    </source>
</evidence>
<feature type="transmembrane region" description="Helical" evidence="3">
    <location>
        <begin position="217"/>
        <end position="242"/>
    </location>
</feature>
<keyword evidence="1 2" id="KW-0807">Transducer</keyword>
<keyword evidence="3" id="KW-1133">Transmembrane helix</keyword>
<evidence type="ECO:0000313" key="5">
    <source>
        <dbReference type="EMBL" id="GAA3398132.1"/>
    </source>
</evidence>
<accession>A0ABP6TCD8</accession>